<dbReference type="AlphaFoldDB" id="A0A1F8C2M1"/>
<dbReference type="PANTHER" id="PTHR40080:SF1">
    <property type="entry name" value="TRPR-LIKE PROTEIN YERC_YECD"/>
    <property type="match status" value="1"/>
</dbReference>
<organism evidence="1 2">
    <name type="scientific">Candidatus Woesebacteria bacterium RIFCSPLOWO2_01_FULL_44_14</name>
    <dbReference type="NCBI Taxonomy" id="1802525"/>
    <lineage>
        <taxon>Bacteria</taxon>
        <taxon>Candidatus Woeseibacteriota</taxon>
    </lineage>
</organism>
<evidence type="ECO:0008006" key="3">
    <source>
        <dbReference type="Google" id="ProtNLM"/>
    </source>
</evidence>
<dbReference type="NCBIfam" id="TIGR02531">
    <property type="entry name" value="yecD_yerC"/>
    <property type="match status" value="1"/>
</dbReference>
<dbReference type="GO" id="GO:0043565">
    <property type="term" value="F:sequence-specific DNA binding"/>
    <property type="evidence" value="ECO:0007669"/>
    <property type="project" value="InterPro"/>
</dbReference>
<accession>A0A1F8C2M1</accession>
<dbReference type="SUPFAM" id="SSF48295">
    <property type="entry name" value="TrpR-like"/>
    <property type="match status" value="1"/>
</dbReference>
<dbReference type="PANTHER" id="PTHR40080">
    <property type="entry name" value="LMO1763 PROTEIN"/>
    <property type="match status" value="1"/>
</dbReference>
<comment type="caution">
    <text evidence="1">The sequence shown here is derived from an EMBL/GenBank/DDBJ whole genome shotgun (WGS) entry which is preliminary data.</text>
</comment>
<dbReference type="InterPro" id="IPR013368">
    <property type="entry name" value="YecD_YerC"/>
</dbReference>
<dbReference type="Pfam" id="PF01371">
    <property type="entry name" value="Trp_repressor"/>
    <property type="match status" value="1"/>
</dbReference>
<protein>
    <recommendedName>
        <fullName evidence="3">TrpR like protein, YerC/YecD</fullName>
    </recommendedName>
</protein>
<dbReference type="GO" id="GO:0003700">
    <property type="term" value="F:DNA-binding transcription factor activity"/>
    <property type="evidence" value="ECO:0007669"/>
    <property type="project" value="InterPro"/>
</dbReference>
<dbReference type="Proteomes" id="UP000178429">
    <property type="component" value="Unassembled WGS sequence"/>
</dbReference>
<name>A0A1F8C2M1_9BACT</name>
<dbReference type="Gene3D" id="1.10.1270.10">
    <property type="entry name" value="TrpR-like"/>
    <property type="match status" value="1"/>
</dbReference>
<evidence type="ECO:0000313" key="2">
    <source>
        <dbReference type="Proteomes" id="UP000178429"/>
    </source>
</evidence>
<dbReference type="InterPro" id="IPR010921">
    <property type="entry name" value="Trp_repressor/repl_initiator"/>
</dbReference>
<dbReference type="InterPro" id="IPR038116">
    <property type="entry name" value="TrpR-like_sf"/>
</dbReference>
<dbReference type="InterPro" id="IPR000831">
    <property type="entry name" value="Trp_repress"/>
</dbReference>
<evidence type="ECO:0000313" key="1">
    <source>
        <dbReference type="EMBL" id="OGM70099.1"/>
    </source>
</evidence>
<sequence length="120" mass="13863">MRVSQNSLNPSLKNQIIKTFAQTISDFKNISQIKTFLDDFFTPAEIETYAKRLAIAYWLKKGRSYENIKGNLKVSSATIAEVKQTMDRPGFEQAIKAIEAEEWASVWTQKIQKFARLDRK</sequence>
<dbReference type="EMBL" id="MGHL01000006">
    <property type="protein sequence ID" value="OGM70099.1"/>
    <property type="molecule type" value="Genomic_DNA"/>
</dbReference>
<gene>
    <name evidence="1" type="ORF">A2975_03420</name>
</gene>
<reference evidence="1 2" key="1">
    <citation type="journal article" date="2016" name="Nat. Commun.">
        <title>Thousands of microbial genomes shed light on interconnected biogeochemical processes in an aquifer system.</title>
        <authorList>
            <person name="Anantharaman K."/>
            <person name="Brown C.T."/>
            <person name="Hug L.A."/>
            <person name="Sharon I."/>
            <person name="Castelle C.J."/>
            <person name="Probst A.J."/>
            <person name="Thomas B.C."/>
            <person name="Singh A."/>
            <person name="Wilkins M.J."/>
            <person name="Karaoz U."/>
            <person name="Brodie E.L."/>
            <person name="Williams K.H."/>
            <person name="Hubbard S.S."/>
            <person name="Banfield J.F."/>
        </authorList>
    </citation>
    <scope>NUCLEOTIDE SEQUENCE [LARGE SCALE GENOMIC DNA]</scope>
</reference>
<dbReference type="STRING" id="1802525.A2975_03420"/>
<proteinExistence type="predicted"/>